<dbReference type="Proteomes" id="UP001281410">
    <property type="component" value="Unassembled WGS sequence"/>
</dbReference>
<evidence type="ECO:0000259" key="3">
    <source>
        <dbReference type="Pfam" id="PF26133"/>
    </source>
</evidence>
<protein>
    <recommendedName>
        <fullName evidence="3">DUF8039 domain-containing protein</fullName>
    </recommendedName>
</protein>
<dbReference type="PANTHER" id="PTHR33018:SF34">
    <property type="entry name" value="OS02G0472350 PROTEIN"/>
    <property type="match status" value="1"/>
</dbReference>
<evidence type="ECO:0000256" key="1">
    <source>
        <dbReference type="SAM" id="Coils"/>
    </source>
</evidence>
<dbReference type="AlphaFoldDB" id="A0AAE0EB48"/>
<feature type="region of interest" description="Disordered" evidence="2">
    <location>
        <begin position="321"/>
        <end position="348"/>
    </location>
</feature>
<accession>A0AAE0EB48</accession>
<keyword evidence="1" id="KW-0175">Coiled coil</keyword>
<feature type="coiled-coil region" evidence="1">
    <location>
        <begin position="286"/>
        <end position="313"/>
    </location>
</feature>
<evidence type="ECO:0000313" key="4">
    <source>
        <dbReference type="EMBL" id="KAK3221888.1"/>
    </source>
</evidence>
<dbReference type="PANTHER" id="PTHR33018">
    <property type="entry name" value="OS10G0338966 PROTEIN-RELATED"/>
    <property type="match status" value="1"/>
</dbReference>
<reference evidence="4" key="1">
    <citation type="journal article" date="2023" name="Plant J.">
        <title>Genome sequences and population genomics provide insights into the demographic history, inbreeding, and mutation load of two 'living fossil' tree species of Dipteronia.</title>
        <authorList>
            <person name="Feng Y."/>
            <person name="Comes H.P."/>
            <person name="Chen J."/>
            <person name="Zhu S."/>
            <person name="Lu R."/>
            <person name="Zhang X."/>
            <person name="Li P."/>
            <person name="Qiu J."/>
            <person name="Olsen K.M."/>
            <person name="Qiu Y."/>
        </authorList>
    </citation>
    <scope>NUCLEOTIDE SEQUENCE</scope>
    <source>
        <strain evidence="4">NBL</strain>
    </source>
</reference>
<name>A0AAE0EB48_9ROSI</name>
<proteinExistence type="predicted"/>
<evidence type="ECO:0000313" key="5">
    <source>
        <dbReference type="Proteomes" id="UP001281410"/>
    </source>
</evidence>
<feature type="region of interest" description="Disordered" evidence="2">
    <location>
        <begin position="1"/>
        <end position="28"/>
    </location>
</feature>
<comment type="caution">
    <text evidence="4">The sequence shown here is derived from an EMBL/GenBank/DDBJ whole genome shotgun (WGS) entry which is preliminary data.</text>
</comment>
<keyword evidence="5" id="KW-1185">Reference proteome</keyword>
<feature type="compositionally biased region" description="Polar residues" evidence="2">
    <location>
        <begin position="1"/>
        <end position="15"/>
    </location>
</feature>
<evidence type="ECO:0000256" key="2">
    <source>
        <dbReference type="SAM" id="MobiDB-lite"/>
    </source>
</evidence>
<gene>
    <name evidence="4" type="ORF">Dsin_008913</name>
</gene>
<dbReference type="Pfam" id="PF03004">
    <property type="entry name" value="Transposase_24"/>
    <property type="match status" value="1"/>
</dbReference>
<organism evidence="4 5">
    <name type="scientific">Dipteronia sinensis</name>
    <dbReference type="NCBI Taxonomy" id="43782"/>
    <lineage>
        <taxon>Eukaryota</taxon>
        <taxon>Viridiplantae</taxon>
        <taxon>Streptophyta</taxon>
        <taxon>Embryophyta</taxon>
        <taxon>Tracheophyta</taxon>
        <taxon>Spermatophyta</taxon>
        <taxon>Magnoliopsida</taxon>
        <taxon>eudicotyledons</taxon>
        <taxon>Gunneridae</taxon>
        <taxon>Pentapetalae</taxon>
        <taxon>rosids</taxon>
        <taxon>malvids</taxon>
        <taxon>Sapindales</taxon>
        <taxon>Sapindaceae</taxon>
        <taxon>Hippocastanoideae</taxon>
        <taxon>Acereae</taxon>
        <taxon>Dipteronia</taxon>
    </lineage>
</organism>
<dbReference type="InterPro" id="IPR004252">
    <property type="entry name" value="Probable_transposase_24"/>
</dbReference>
<feature type="compositionally biased region" description="Polar residues" evidence="2">
    <location>
        <begin position="323"/>
        <end position="337"/>
    </location>
</feature>
<dbReference type="InterPro" id="IPR058352">
    <property type="entry name" value="DUF8039"/>
</dbReference>
<dbReference type="EMBL" id="JANJYJ010000003">
    <property type="protein sequence ID" value="KAK3221888.1"/>
    <property type="molecule type" value="Genomic_DNA"/>
</dbReference>
<sequence>MATKENIGTPTSSVNDKGCKKRKGRGQNQYDYNKIAKAKESGVPINNLGQPHGESSKPLSTSCGLIVTQLIPITYDSWPKVPEIMKNSVWETIKNRFGLDDIAKDNVLESMCNSWRQYKSKITKQIRNVPPGPEASRKLQLLKPANISDIAEWKKFVQFRLSPEFAEISRKYGELAKKNETPHTTSRKGFARLREELVTQNEDPDEVDRVEIWIAGHKHKDGTPVNKNVENKIKEMEAIPMEKTKSINDDAVSQVLGREHRGRVRGLGMGVTPTKVHAAVIGKQSTIQLQTEMKTLREQIKELQNAVFNNQTNDGAAVEDRVQQPQYSTNSNLQSKSPLGVSTGEKDVSPQKGTKCKLLHWIGSGQVVAEAEIDCTDPQAFVHHKLLGPDYWRVCVKKIMVSDVPLIRDTSELQTLEDARGTYIAWPSKYITY</sequence>
<dbReference type="Pfam" id="PF26133">
    <property type="entry name" value="DUF8039"/>
    <property type="match status" value="1"/>
</dbReference>
<feature type="domain" description="DUF8039" evidence="3">
    <location>
        <begin position="351"/>
        <end position="432"/>
    </location>
</feature>